<accession>A0ABQ6GUU2</accession>
<dbReference type="Pfam" id="PF04340">
    <property type="entry name" value="DUF484"/>
    <property type="match status" value="1"/>
</dbReference>
<protein>
    <recommendedName>
        <fullName evidence="4">DUF484 family protein</fullName>
    </recommendedName>
</protein>
<evidence type="ECO:0000313" key="2">
    <source>
        <dbReference type="EMBL" id="GLX78422.1"/>
    </source>
</evidence>
<organism evidence="2 3">
    <name type="scientific">Thalassotalea insulae</name>
    <dbReference type="NCBI Taxonomy" id="2056778"/>
    <lineage>
        <taxon>Bacteria</taxon>
        <taxon>Pseudomonadati</taxon>
        <taxon>Pseudomonadota</taxon>
        <taxon>Gammaproteobacteria</taxon>
        <taxon>Alteromonadales</taxon>
        <taxon>Colwelliaceae</taxon>
        <taxon>Thalassotalea</taxon>
    </lineage>
</organism>
<dbReference type="RefSeq" id="WP_284244305.1">
    <property type="nucleotide sequence ID" value="NZ_BSST01000001.1"/>
</dbReference>
<feature type="coiled-coil region" evidence="1">
    <location>
        <begin position="61"/>
        <end position="88"/>
    </location>
</feature>
<evidence type="ECO:0000256" key="1">
    <source>
        <dbReference type="SAM" id="Coils"/>
    </source>
</evidence>
<reference evidence="2 3" key="1">
    <citation type="submission" date="2023-03" db="EMBL/GenBank/DDBJ databases">
        <title>Draft genome sequence of Thalassotalea insulae KCTC 62186T.</title>
        <authorList>
            <person name="Sawabe T."/>
        </authorList>
    </citation>
    <scope>NUCLEOTIDE SEQUENCE [LARGE SCALE GENOMIC DNA]</scope>
    <source>
        <strain evidence="2 3">KCTC 62186</strain>
    </source>
</reference>
<evidence type="ECO:0008006" key="4">
    <source>
        <dbReference type="Google" id="ProtNLM"/>
    </source>
</evidence>
<dbReference type="EMBL" id="BSST01000001">
    <property type="protein sequence ID" value="GLX78422.1"/>
    <property type="molecule type" value="Genomic_DNA"/>
</dbReference>
<dbReference type="PANTHER" id="PTHR38765:SF1">
    <property type="entry name" value="DUF484 DOMAIN-CONTAINING PROTEIN"/>
    <property type="match status" value="1"/>
</dbReference>
<dbReference type="InterPro" id="IPR029016">
    <property type="entry name" value="GAF-like_dom_sf"/>
</dbReference>
<dbReference type="Gene3D" id="3.30.450.40">
    <property type="match status" value="1"/>
</dbReference>
<proteinExistence type="predicted"/>
<dbReference type="Proteomes" id="UP001157186">
    <property type="component" value="Unassembled WGS sequence"/>
</dbReference>
<comment type="caution">
    <text evidence="2">The sequence shown here is derived from an EMBL/GenBank/DDBJ whole genome shotgun (WGS) entry which is preliminary data.</text>
</comment>
<keyword evidence="1" id="KW-0175">Coiled coil</keyword>
<evidence type="ECO:0000313" key="3">
    <source>
        <dbReference type="Proteomes" id="UP001157186"/>
    </source>
</evidence>
<sequence>MSKKSHSSTSKVQQQEMMQSEEITLTDDIVVSFLEDNPEFFNRHPELATSLRVSDQHRGTVSLVERQQQQLRQKIHGLEEEITQLMAIANQNEQLFTLYSDLYLRLIDCQSAEELLDCLFKATTELLSLTDMKLWLVAPGEFSHACLVEKDCGGILQNRLAKDQYYFGRIQQSEQEMIFSGQCLGSVVLIKLQHQQQVLGFLAISSQDAEHFDPRMDTLLLSQFRKLVAKLLERFLVNEA</sequence>
<name>A0ABQ6GUU2_9GAMM</name>
<gene>
    <name evidence="2" type="ORF">tinsulaeT_17620</name>
</gene>
<dbReference type="InterPro" id="IPR007435">
    <property type="entry name" value="DUF484"/>
</dbReference>
<keyword evidence="3" id="KW-1185">Reference proteome</keyword>
<dbReference type="PANTHER" id="PTHR38765">
    <property type="entry name" value="DUF484 DOMAIN-CONTAINING PROTEIN"/>
    <property type="match status" value="1"/>
</dbReference>